<proteinExistence type="predicted"/>
<dbReference type="Proteomes" id="UP000694680">
    <property type="component" value="Chromosome 10"/>
</dbReference>
<gene>
    <name evidence="4" type="primary">si:ch211-153b23.7</name>
</gene>
<reference evidence="4" key="1">
    <citation type="submission" date="2020-06" db="EMBL/GenBank/DDBJ databases">
        <authorList>
            <consortium name="Wellcome Sanger Institute Data Sharing"/>
        </authorList>
    </citation>
    <scope>NUCLEOTIDE SEQUENCE [LARGE SCALE GENOMIC DNA]</scope>
</reference>
<reference evidence="4" key="2">
    <citation type="submission" date="2025-08" db="UniProtKB">
        <authorList>
            <consortium name="Ensembl"/>
        </authorList>
    </citation>
    <scope>IDENTIFICATION</scope>
</reference>
<keyword evidence="1 2" id="KW-0175">Coiled coil</keyword>
<dbReference type="Gene3D" id="1.20.5.990">
    <property type="entry name" value="Nemo cc2-lz domain - 1d5 darpin complex"/>
    <property type="match status" value="1"/>
</dbReference>
<dbReference type="GO" id="GO:0005737">
    <property type="term" value="C:cytoplasm"/>
    <property type="evidence" value="ECO:0007669"/>
    <property type="project" value="UniProtKB-ARBA"/>
</dbReference>
<organism evidence="4 5">
    <name type="scientific">Gouania willdenowi</name>
    <name type="common">Blunt-snouted clingfish</name>
    <name type="synonym">Lepadogaster willdenowi</name>
    <dbReference type="NCBI Taxonomy" id="441366"/>
    <lineage>
        <taxon>Eukaryota</taxon>
        <taxon>Metazoa</taxon>
        <taxon>Chordata</taxon>
        <taxon>Craniata</taxon>
        <taxon>Vertebrata</taxon>
        <taxon>Euteleostomi</taxon>
        <taxon>Actinopterygii</taxon>
        <taxon>Neopterygii</taxon>
        <taxon>Teleostei</taxon>
        <taxon>Neoteleostei</taxon>
        <taxon>Acanthomorphata</taxon>
        <taxon>Ovalentaria</taxon>
        <taxon>Blenniimorphae</taxon>
        <taxon>Blenniiformes</taxon>
        <taxon>Gobiesocoidei</taxon>
        <taxon>Gobiesocidae</taxon>
        <taxon>Gobiesocinae</taxon>
        <taxon>Gouania</taxon>
    </lineage>
</organism>
<sequence length="338" mass="39019">MDGEQLSFPSLESSTTETNDTSPRIESLQQEQSNQETWAEGGPPLGDSRHLSTEEHVTLNNESFTITSTDQEKLLLLNKNTELRRVNKELMKLNQDWDQVYHSATTSLHHRLKALELENNAIKQLNCRLLRRDHQQQAAQQYYEQALIQEIKKNEELQNYIQLLERRTQKPETDCKQTSFIPAIHTPCPKSAAAGHPNLPHSKESTYKTSPSLSPAGRSPGACSQGKGQRISFPPGVLGESEQEVQDLKEQVAALRCQTEIYEAEYQTEHTELKHTQQDNIRLRKKREEMRQQVALLTEQLKVYEDDFWKERSDKQMLQRLLLQKRPQSKQPVLVPRC</sequence>
<dbReference type="PANTHER" id="PTHR31882">
    <property type="entry name" value="TNFAIP3-INTERACTING PROTEIN COILED COIL FAMILY MEMBER"/>
    <property type="match status" value="1"/>
</dbReference>
<dbReference type="GO" id="GO:0071222">
    <property type="term" value="P:cellular response to lipopolysaccharide"/>
    <property type="evidence" value="ECO:0007669"/>
    <property type="project" value="TreeGrafter"/>
</dbReference>
<dbReference type="Ensembl" id="ENSGWIT00000009414.1">
    <property type="protein sequence ID" value="ENSGWIP00000008428.1"/>
    <property type="gene ID" value="ENSGWIG00000004997.1"/>
</dbReference>
<reference evidence="4" key="3">
    <citation type="submission" date="2025-09" db="UniProtKB">
        <authorList>
            <consortium name="Ensembl"/>
        </authorList>
    </citation>
    <scope>IDENTIFICATION</scope>
</reference>
<protein>
    <submittedName>
        <fullName evidence="4">Uncharacterized LOC114471634</fullName>
    </submittedName>
</protein>
<feature type="coiled-coil region" evidence="2">
    <location>
        <begin position="238"/>
        <end position="307"/>
    </location>
</feature>
<dbReference type="OrthoDB" id="5969558at2759"/>
<name>A0A8C5DN11_GOUWI</name>
<evidence type="ECO:0000256" key="3">
    <source>
        <dbReference type="SAM" id="MobiDB-lite"/>
    </source>
</evidence>
<dbReference type="GO" id="GO:0006357">
    <property type="term" value="P:regulation of transcription by RNA polymerase II"/>
    <property type="evidence" value="ECO:0007669"/>
    <property type="project" value="TreeGrafter"/>
</dbReference>
<evidence type="ECO:0000313" key="4">
    <source>
        <dbReference type="Ensembl" id="ENSGWIP00000008428.1"/>
    </source>
</evidence>
<keyword evidence="5" id="KW-1185">Reference proteome</keyword>
<evidence type="ECO:0000256" key="1">
    <source>
        <dbReference type="ARBA" id="ARBA00023054"/>
    </source>
</evidence>
<evidence type="ECO:0000313" key="5">
    <source>
        <dbReference type="Proteomes" id="UP000694680"/>
    </source>
</evidence>
<dbReference type="PANTHER" id="PTHR31882:SF9">
    <property type="entry name" value="SI:CH211-153B23.7"/>
    <property type="match status" value="1"/>
</dbReference>
<feature type="compositionally biased region" description="Polar residues" evidence="3">
    <location>
        <begin position="7"/>
        <end position="37"/>
    </location>
</feature>
<feature type="region of interest" description="Disordered" evidence="3">
    <location>
        <begin position="186"/>
        <end position="237"/>
    </location>
</feature>
<dbReference type="GO" id="GO:0043122">
    <property type="term" value="P:regulation of canonical NF-kappaB signal transduction"/>
    <property type="evidence" value="ECO:0007669"/>
    <property type="project" value="UniProtKB-ARBA"/>
</dbReference>
<accession>A0A8C5DN11</accession>
<dbReference type="AlphaFoldDB" id="A0A8C5DN11"/>
<feature type="region of interest" description="Disordered" evidence="3">
    <location>
        <begin position="1"/>
        <end position="50"/>
    </location>
</feature>
<evidence type="ECO:0000256" key="2">
    <source>
        <dbReference type="SAM" id="Coils"/>
    </source>
</evidence>